<evidence type="ECO:0000313" key="2">
    <source>
        <dbReference type="Proteomes" id="UP000176532"/>
    </source>
</evidence>
<dbReference type="EMBL" id="MFQD01000038">
    <property type="protein sequence ID" value="OGH67686.1"/>
    <property type="molecule type" value="Genomic_DNA"/>
</dbReference>
<protein>
    <submittedName>
        <fullName evidence="1">Uncharacterized protein</fullName>
    </submittedName>
</protein>
<gene>
    <name evidence="1" type="ORF">A3C15_02685</name>
</gene>
<evidence type="ECO:0000313" key="1">
    <source>
        <dbReference type="EMBL" id="OGH67686.1"/>
    </source>
</evidence>
<accession>A0A1F6M7T7</accession>
<sequence>MLSNTMPIELVACGYANHHVAYRQRWKPHELPHADTLEELYELLGADELLSPDGSPVFFRIGERGQLT</sequence>
<dbReference type="STRING" id="1798682.A3C15_02685"/>
<dbReference type="AlphaFoldDB" id="A0A1F6M7T7"/>
<dbReference type="Proteomes" id="UP000176532">
    <property type="component" value="Unassembled WGS sequence"/>
</dbReference>
<proteinExistence type="predicted"/>
<comment type="caution">
    <text evidence="1">The sequence shown here is derived from an EMBL/GenBank/DDBJ whole genome shotgun (WGS) entry which is preliminary data.</text>
</comment>
<name>A0A1F6M7T7_9BACT</name>
<reference evidence="1 2" key="1">
    <citation type="journal article" date="2016" name="Nat. Commun.">
        <title>Thousands of microbial genomes shed light on interconnected biogeochemical processes in an aquifer system.</title>
        <authorList>
            <person name="Anantharaman K."/>
            <person name="Brown C.T."/>
            <person name="Hug L.A."/>
            <person name="Sharon I."/>
            <person name="Castelle C.J."/>
            <person name="Probst A.J."/>
            <person name="Thomas B.C."/>
            <person name="Singh A."/>
            <person name="Wilkins M.J."/>
            <person name="Karaoz U."/>
            <person name="Brodie E.L."/>
            <person name="Williams K.H."/>
            <person name="Hubbard S.S."/>
            <person name="Banfield J.F."/>
        </authorList>
    </citation>
    <scope>NUCLEOTIDE SEQUENCE [LARGE SCALE GENOMIC DNA]</scope>
</reference>
<organism evidence="1 2">
    <name type="scientific">Candidatus Magasanikbacteria bacterium RIFCSPHIGHO2_02_FULL_50_9b</name>
    <dbReference type="NCBI Taxonomy" id="1798682"/>
    <lineage>
        <taxon>Bacteria</taxon>
        <taxon>Candidatus Magasanikiibacteriota</taxon>
    </lineage>
</organism>